<dbReference type="PANTHER" id="PTHR42643:SF24">
    <property type="entry name" value="IONOTROPIC RECEPTOR 60A"/>
    <property type="match status" value="1"/>
</dbReference>
<keyword evidence="12" id="KW-1185">Reference proteome</keyword>
<organism evidence="11 12">
    <name type="scientific">Daphnia pulex</name>
    <name type="common">Water flea</name>
    <dbReference type="NCBI Taxonomy" id="6669"/>
    <lineage>
        <taxon>Eukaryota</taxon>
        <taxon>Metazoa</taxon>
        <taxon>Ecdysozoa</taxon>
        <taxon>Arthropoda</taxon>
        <taxon>Crustacea</taxon>
        <taxon>Branchiopoda</taxon>
        <taxon>Diplostraca</taxon>
        <taxon>Cladocera</taxon>
        <taxon>Anomopoda</taxon>
        <taxon>Daphniidae</taxon>
        <taxon>Daphnia</taxon>
    </lineage>
</organism>
<dbReference type="OMA" id="EANNCEL"/>
<dbReference type="Proteomes" id="UP000000305">
    <property type="component" value="Unassembled WGS sequence"/>
</dbReference>
<evidence type="ECO:0000256" key="1">
    <source>
        <dbReference type="ARBA" id="ARBA00004651"/>
    </source>
</evidence>
<feature type="domain" description="Ionotropic glutamate receptor C-terminal" evidence="10">
    <location>
        <begin position="66"/>
        <end position="356"/>
    </location>
</feature>
<evidence type="ECO:0000256" key="2">
    <source>
        <dbReference type="ARBA" id="ARBA00008685"/>
    </source>
</evidence>
<keyword evidence="8" id="KW-0325">Glycoprotein</keyword>
<keyword evidence="6 9" id="KW-0472">Membrane</keyword>
<evidence type="ECO:0000256" key="3">
    <source>
        <dbReference type="ARBA" id="ARBA00022475"/>
    </source>
</evidence>
<dbReference type="AlphaFoldDB" id="E9G3I5"/>
<gene>
    <name evidence="11" type="ORF">DAPPUDRAFT_98389</name>
</gene>
<sequence length="378" mass="43092">MNRCFRLFQSRQNIEGIAVGFYLTMDRVKRFDFTASAWSEGFSFVAPRPEEESRLFAFIGPFQPLVWMSIFISLFFIIATMTVFTWIYNYRFTNTSNGRKMESNIQPDHDESHSKSIFTFIGSHMIYVINTMTNQGGSEFSSRTSFRVLAGAWVLCAMVLVNSYTGIVTSSLTTPKMKPTINTLEELAASPEVNIVLRSDTSTGVQILQATSGIFKVLGDQVRSKPDRLFTDPFKIAAKLETGQFAYPFVHTFSVAFVASQYKKDGKCRFKVSKMLPLSHGHYPFLYKKGSRYTKTISKGVLELCETGLIRFWTKNLPTIPRADECFAENKRRVSRPVPIQLSDLISAFLILGIGLGLATLIFLLEKIYSKWRRFKRR</sequence>
<feature type="transmembrane region" description="Helical" evidence="9">
    <location>
        <begin position="345"/>
        <end position="369"/>
    </location>
</feature>
<dbReference type="InterPro" id="IPR052192">
    <property type="entry name" value="Insect_Ionotropic_Sensory_Rcpt"/>
</dbReference>
<dbReference type="InParanoid" id="E9G3I5"/>
<comment type="subcellular location">
    <subcellularLocation>
        <location evidence="1">Cell membrane</location>
        <topology evidence="1">Multi-pass membrane protein</topology>
    </subcellularLocation>
</comment>
<evidence type="ECO:0000256" key="7">
    <source>
        <dbReference type="ARBA" id="ARBA00023170"/>
    </source>
</evidence>
<evidence type="ECO:0000259" key="10">
    <source>
        <dbReference type="Pfam" id="PF00060"/>
    </source>
</evidence>
<feature type="transmembrane region" description="Helical" evidence="9">
    <location>
        <begin position="65"/>
        <end position="90"/>
    </location>
</feature>
<name>E9G3I5_DAPPU</name>
<dbReference type="eggNOG" id="KOG1052">
    <property type="taxonomic scope" value="Eukaryota"/>
</dbReference>
<dbReference type="PANTHER" id="PTHR42643">
    <property type="entry name" value="IONOTROPIC RECEPTOR 20A-RELATED"/>
    <property type="match status" value="1"/>
</dbReference>
<dbReference type="Gene3D" id="1.10.287.70">
    <property type="match status" value="1"/>
</dbReference>
<evidence type="ECO:0000256" key="6">
    <source>
        <dbReference type="ARBA" id="ARBA00023136"/>
    </source>
</evidence>
<keyword evidence="5 9" id="KW-1133">Transmembrane helix</keyword>
<evidence type="ECO:0000313" key="12">
    <source>
        <dbReference type="Proteomes" id="UP000000305"/>
    </source>
</evidence>
<dbReference type="GO" id="GO:0015276">
    <property type="term" value="F:ligand-gated monoatomic ion channel activity"/>
    <property type="evidence" value="ECO:0007669"/>
    <property type="project" value="InterPro"/>
</dbReference>
<comment type="similarity">
    <text evidence="2">Belongs to the glutamate-gated ion channel (TC 1.A.10.1) family.</text>
</comment>
<reference evidence="11 12" key="1">
    <citation type="journal article" date="2011" name="Science">
        <title>The ecoresponsive genome of Daphnia pulex.</title>
        <authorList>
            <person name="Colbourne J.K."/>
            <person name="Pfrender M.E."/>
            <person name="Gilbert D."/>
            <person name="Thomas W.K."/>
            <person name="Tucker A."/>
            <person name="Oakley T.H."/>
            <person name="Tokishita S."/>
            <person name="Aerts A."/>
            <person name="Arnold G.J."/>
            <person name="Basu M.K."/>
            <person name="Bauer D.J."/>
            <person name="Caceres C.E."/>
            <person name="Carmel L."/>
            <person name="Casola C."/>
            <person name="Choi J.H."/>
            <person name="Detter J.C."/>
            <person name="Dong Q."/>
            <person name="Dusheyko S."/>
            <person name="Eads B.D."/>
            <person name="Frohlich T."/>
            <person name="Geiler-Samerotte K.A."/>
            <person name="Gerlach D."/>
            <person name="Hatcher P."/>
            <person name="Jogdeo S."/>
            <person name="Krijgsveld J."/>
            <person name="Kriventseva E.V."/>
            <person name="Kultz D."/>
            <person name="Laforsch C."/>
            <person name="Lindquist E."/>
            <person name="Lopez J."/>
            <person name="Manak J.R."/>
            <person name="Muller J."/>
            <person name="Pangilinan J."/>
            <person name="Patwardhan R.P."/>
            <person name="Pitluck S."/>
            <person name="Pritham E.J."/>
            <person name="Rechtsteiner A."/>
            <person name="Rho M."/>
            <person name="Rogozin I.B."/>
            <person name="Sakarya O."/>
            <person name="Salamov A."/>
            <person name="Schaack S."/>
            <person name="Shapiro H."/>
            <person name="Shiga Y."/>
            <person name="Skalitzky C."/>
            <person name="Smith Z."/>
            <person name="Souvorov A."/>
            <person name="Sung W."/>
            <person name="Tang Z."/>
            <person name="Tsuchiya D."/>
            <person name="Tu H."/>
            <person name="Vos H."/>
            <person name="Wang M."/>
            <person name="Wolf Y.I."/>
            <person name="Yamagata H."/>
            <person name="Yamada T."/>
            <person name="Ye Y."/>
            <person name="Shaw J.R."/>
            <person name="Andrews J."/>
            <person name="Crease T.J."/>
            <person name="Tang H."/>
            <person name="Lucas S.M."/>
            <person name="Robertson H.M."/>
            <person name="Bork P."/>
            <person name="Koonin E.V."/>
            <person name="Zdobnov E.M."/>
            <person name="Grigoriev I.V."/>
            <person name="Lynch M."/>
            <person name="Boore J.L."/>
        </authorList>
    </citation>
    <scope>NUCLEOTIDE SEQUENCE [LARGE SCALE GENOMIC DNA]</scope>
</reference>
<feature type="transmembrane region" description="Helical" evidence="9">
    <location>
        <begin position="148"/>
        <end position="167"/>
    </location>
</feature>
<keyword evidence="7" id="KW-0675">Receptor</keyword>
<dbReference type="GO" id="GO:0005886">
    <property type="term" value="C:plasma membrane"/>
    <property type="evidence" value="ECO:0007669"/>
    <property type="project" value="UniProtKB-SubCell"/>
</dbReference>
<dbReference type="HOGENOM" id="CLU_007257_4_0_1"/>
<evidence type="ECO:0000256" key="5">
    <source>
        <dbReference type="ARBA" id="ARBA00022989"/>
    </source>
</evidence>
<evidence type="ECO:0000256" key="4">
    <source>
        <dbReference type="ARBA" id="ARBA00022692"/>
    </source>
</evidence>
<dbReference type="FunFam" id="1.10.287.70:FF:000211">
    <property type="entry name" value="Uncharacterized protein"/>
    <property type="match status" value="1"/>
</dbReference>
<dbReference type="KEGG" id="dpx:DAPPUDRAFT_98389"/>
<dbReference type="GO" id="GO:0050906">
    <property type="term" value="P:detection of stimulus involved in sensory perception"/>
    <property type="evidence" value="ECO:0007669"/>
    <property type="project" value="UniProtKB-ARBA"/>
</dbReference>
<evidence type="ECO:0000256" key="8">
    <source>
        <dbReference type="ARBA" id="ARBA00023180"/>
    </source>
</evidence>
<keyword evidence="3" id="KW-1003">Cell membrane</keyword>
<keyword evidence="4 9" id="KW-0812">Transmembrane</keyword>
<dbReference type="SUPFAM" id="SSF53850">
    <property type="entry name" value="Periplasmic binding protein-like II"/>
    <property type="match status" value="1"/>
</dbReference>
<dbReference type="Pfam" id="PF00060">
    <property type="entry name" value="Lig_chan"/>
    <property type="match status" value="1"/>
</dbReference>
<accession>E9G3I5</accession>
<proteinExistence type="inferred from homology"/>
<dbReference type="PhylomeDB" id="E9G3I5"/>
<protein>
    <recommendedName>
        <fullName evidence="10">Ionotropic glutamate receptor C-terminal domain-containing protein</fullName>
    </recommendedName>
</protein>
<evidence type="ECO:0000313" key="11">
    <source>
        <dbReference type="EMBL" id="EFX85982.1"/>
    </source>
</evidence>
<dbReference type="InterPro" id="IPR001320">
    <property type="entry name" value="Iontro_rcpt_C"/>
</dbReference>
<evidence type="ECO:0000256" key="9">
    <source>
        <dbReference type="SAM" id="Phobius"/>
    </source>
</evidence>
<dbReference type="FunCoup" id="E9G3I5">
    <property type="interactions" value="63"/>
</dbReference>
<dbReference type="OrthoDB" id="6351862at2759"/>
<dbReference type="EMBL" id="GL732531">
    <property type="protein sequence ID" value="EFX85982.1"/>
    <property type="molecule type" value="Genomic_DNA"/>
</dbReference>